<feature type="domain" description="F-box" evidence="1">
    <location>
        <begin position="135"/>
        <end position="173"/>
    </location>
</feature>
<dbReference type="PROSITE" id="PS50181">
    <property type="entry name" value="FBOX"/>
    <property type="match status" value="1"/>
</dbReference>
<dbReference type="InterPro" id="IPR032675">
    <property type="entry name" value="LRR_dom_sf"/>
</dbReference>
<protein>
    <recommendedName>
        <fullName evidence="1">F-box domain-containing protein</fullName>
    </recommendedName>
</protein>
<evidence type="ECO:0000259" key="1">
    <source>
        <dbReference type="PROSITE" id="PS50181"/>
    </source>
</evidence>
<name>A0A4S2KB38_9HYME</name>
<comment type="caution">
    <text evidence="2">The sequence shown here is derived from an EMBL/GenBank/DDBJ whole genome shotgun (WGS) entry which is preliminary data.</text>
</comment>
<dbReference type="AlphaFoldDB" id="A0A4S2KB38"/>
<evidence type="ECO:0000313" key="2">
    <source>
        <dbReference type="EMBL" id="TGZ46016.1"/>
    </source>
</evidence>
<dbReference type="InterPro" id="IPR001810">
    <property type="entry name" value="F-box_dom"/>
</dbReference>
<accession>A0A4S2KB38</accession>
<dbReference type="STRING" id="300112.A0A4S2KB38"/>
<dbReference type="SMART" id="SM00256">
    <property type="entry name" value="FBOX"/>
    <property type="match status" value="1"/>
</dbReference>
<dbReference type="SUPFAM" id="SSF81383">
    <property type="entry name" value="F-box domain"/>
    <property type="match status" value="1"/>
</dbReference>
<sequence length="337" mass="39820">MTSNYQPIYCESCNRYPFISRVSVGEEDSIDFIYQFAKKRFVAKDHMSHNIEFHEAVYPIRVSIYEIYNPGSLIQILARDPNNEWIKLWNESSQIVPPTSRLFSPPLSHPDIRRTSYNNNLRPQDVSQEVIPDYDEIMLKIFKNLDLMTLCRMNKVNRRFNDLIRDSSLYTRLNIKQGFPREMRNLFCYLTSRCKYLQQLDLKASTFDVTNFVNFLDNCGRSLTHLRLRYCQFTLYNCYDVNDEGFSYLEKLNGFEHLNICSSDIKGQRLYKILQKNQQIRDLNFVPGCLTNPDTATVLYNLCSNLEVIRIQDIAELTSRDINALADCKDLRKVYFW</sequence>
<keyword evidence="3" id="KW-1185">Reference proteome</keyword>
<dbReference type="Proteomes" id="UP000310200">
    <property type="component" value="Unassembled WGS sequence"/>
</dbReference>
<dbReference type="InterPro" id="IPR036047">
    <property type="entry name" value="F-box-like_dom_sf"/>
</dbReference>
<proteinExistence type="predicted"/>
<dbReference type="Pfam" id="PF12937">
    <property type="entry name" value="F-box-like"/>
    <property type="match status" value="1"/>
</dbReference>
<gene>
    <name evidence="2" type="ORF">DBV15_09885</name>
</gene>
<dbReference type="SUPFAM" id="SSF52047">
    <property type="entry name" value="RNI-like"/>
    <property type="match status" value="1"/>
</dbReference>
<feature type="non-terminal residue" evidence="2">
    <location>
        <position position="337"/>
    </location>
</feature>
<organism evidence="2 3">
    <name type="scientific">Temnothorax longispinosus</name>
    <dbReference type="NCBI Taxonomy" id="300112"/>
    <lineage>
        <taxon>Eukaryota</taxon>
        <taxon>Metazoa</taxon>
        <taxon>Ecdysozoa</taxon>
        <taxon>Arthropoda</taxon>
        <taxon>Hexapoda</taxon>
        <taxon>Insecta</taxon>
        <taxon>Pterygota</taxon>
        <taxon>Neoptera</taxon>
        <taxon>Endopterygota</taxon>
        <taxon>Hymenoptera</taxon>
        <taxon>Apocrita</taxon>
        <taxon>Aculeata</taxon>
        <taxon>Formicoidea</taxon>
        <taxon>Formicidae</taxon>
        <taxon>Myrmicinae</taxon>
        <taxon>Temnothorax</taxon>
    </lineage>
</organism>
<evidence type="ECO:0000313" key="3">
    <source>
        <dbReference type="Proteomes" id="UP000310200"/>
    </source>
</evidence>
<dbReference type="EMBL" id="QBLH01003000">
    <property type="protein sequence ID" value="TGZ46016.1"/>
    <property type="molecule type" value="Genomic_DNA"/>
</dbReference>
<reference evidence="2 3" key="1">
    <citation type="journal article" date="2019" name="Philos. Trans. R. Soc. Lond., B, Biol. Sci.">
        <title>Ant behaviour and brain gene expression of defending hosts depend on the ecological success of the intruding social parasite.</title>
        <authorList>
            <person name="Kaur R."/>
            <person name="Stoldt M."/>
            <person name="Jongepier E."/>
            <person name="Feldmeyer B."/>
            <person name="Menzel F."/>
            <person name="Bornberg-Bauer E."/>
            <person name="Foitzik S."/>
        </authorList>
    </citation>
    <scope>NUCLEOTIDE SEQUENCE [LARGE SCALE GENOMIC DNA]</scope>
    <source>
        <tissue evidence="2">Whole body</tissue>
    </source>
</reference>
<dbReference type="Gene3D" id="3.80.10.10">
    <property type="entry name" value="Ribonuclease Inhibitor"/>
    <property type="match status" value="1"/>
</dbReference>